<evidence type="ECO:0000259" key="1">
    <source>
        <dbReference type="Pfam" id="PF00171"/>
    </source>
</evidence>
<dbReference type="InterPro" id="IPR016161">
    <property type="entry name" value="Ald_DH/histidinol_DH"/>
</dbReference>
<dbReference type="Proteomes" id="UP000663864">
    <property type="component" value="Unassembled WGS sequence"/>
</dbReference>
<reference evidence="2" key="1">
    <citation type="submission" date="2021-02" db="EMBL/GenBank/DDBJ databases">
        <authorList>
            <person name="Nowell W R."/>
        </authorList>
    </citation>
    <scope>NUCLEOTIDE SEQUENCE</scope>
</reference>
<dbReference type="EMBL" id="CAJNOT010005648">
    <property type="protein sequence ID" value="CAF1471376.1"/>
    <property type="molecule type" value="Genomic_DNA"/>
</dbReference>
<dbReference type="Gene3D" id="3.40.309.10">
    <property type="entry name" value="Aldehyde Dehydrogenase, Chain A, domain 2"/>
    <property type="match status" value="1"/>
</dbReference>
<protein>
    <recommendedName>
        <fullName evidence="1">Aldehyde dehydrogenase domain-containing protein</fullName>
    </recommendedName>
</protein>
<comment type="caution">
    <text evidence="2">The sequence shown here is derived from an EMBL/GenBank/DDBJ whole genome shotgun (WGS) entry which is preliminary data.</text>
</comment>
<sequence length="142" mass="15844">SDPDKATEAAEKGFQYDSSWRKLDPAAHAQLIHKLADSLLRVVDYLAAGFPPDIVNSVSVNTHHQNENNSYNDIHIHTQLETILECIQSGKKVGDKGNFIRPTIFTNVKDDMKVAREESTHRMYSATASKFLSTLQSESLGE</sequence>
<name>A0A815R221_9BILA</name>
<evidence type="ECO:0000313" key="2">
    <source>
        <dbReference type="EMBL" id="CAF1471376.1"/>
    </source>
</evidence>
<evidence type="ECO:0000313" key="3">
    <source>
        <dbReference type="Proteomes" id="UP000663864"/>
    </source>
</evidence>
<gene>
    <name evidence="2" type="ORF">ZHD862_LOCUS36147</name>
</gene>
<dbReference type="PANTHER" id="PTHR11699">
    <property type="entry name" value="ALDEHYDE DEHYDROGENASE-RELATED"/>
    <property type="match status" value="1"/>
</dbReference>
<dbReference type="SUPFAM" id="SSF53720">
    <property type="entry name" value="ALDH-like"/>
    <property type="match status" value="1"/>
</dbReference>
<dbReference type="Pfam" id="PF00171">
    <property type="entry name" value="Aldedh"/>
    <property type="match status" value="1"/>
</dbReference>
<dbReference type="GO" id="GO:0016620">
    <property type="term" value="F:oxidoreductase activity, acting on the aldehyde or oxo group of donors, NAD or NADP as acceptor"/>
    <property type="evidence" value="ECO:0007669"/>
    <property type="project" value="InterPro"/>
</dbReference>
<proteinExistence type="predicted"/>
<dbReference type="InterPro" id="IPR016163">
    <property type="entry name" value="Ald_DH_C"/>
</dbReference>
<dbReference type="InterPro" id="IPR015590">
    <property type="entry name" value="Aldehyde_DH_dom"/>
</dbReference>
<organism evidence="2 3">
    <name type="scientific">Rotaria sordida</name>
    <dbReference type="NCBI Taxonomy" id="392033"/>
    <lineage>
        <taxon>Eukaryota</taxon>
        <taxon>Metazoa</taxon>
        <taxon>Spiralia</taxon>
        <taxon>Gnathifera</taxon>
        <taxon>Rotifera</taxon>
        <taxon>Eurotatoria</taxon>
        <taxon>Bdelloidea</taxon>
        <taxon>Philodinida</taxon>
        <taxon>Philodinidae</taxon>
        <taxon>Rotaria</taxon>
    </lineage>
</organism>
<feature type="domain" description="Aldehyde dehydrogenase" evidence="1">
    <location>
        <begin position="76"/>
        <end position="118"/>
    </location>
</feature>
<dbReference type="AlphaFoldDB" id="A0A815R221"/>
<feature type="non-terminal residue" evidence="2">
    <location>
        <position position="1"/>
    </location>
</feature>
<accession>A0A815R221</accession>